<keyword evidence="2" id="KW-1185">Reference proteome</keyword>
<gene>
    <name evidence="1" type="ORF">PM10SUCC1_37090</name>
</gene>
<evidence type="ECO:0000313" key="2">
    <source>
        <dbReference type="Proteomes" id="UP001144471"/>
    </source>
</evidence>
<comment type="caution">
    <text evidence="1">The sequence shown here is derived from an EMBL/GenBank/DDBJ whole genome shotgun (WGS) entry which is preliminary data.</text>
</comment>
<proteinExistence type="predicted"/>
<dbReference type="AlphaFoldDB" id="A0A9W6GPR5"/>
<protein>
    <submittedName>
        <fullName evidence="1">Chromosomal replication initiator protein DnaA</fullName>
    </submittedName>
</protein>
<name>A0A9W6GPR5_9FUSO</name>
<organism evidence="1 2">
    <name type="scientific">Propionigenium maris DSM 9537</name>
    <dbReference type="NCBI Taxonomy" id="1123000"/>
    <lineage>
        <taxon>Bacteria</taxon>
        <taxon>Fusobacteriati</taxon>
        <taxon>Fusobacteriota</taxon>
        <taxon>Fusobacteriia</taxon>
        <taxon>Fusobacteriales</taxon>
        <taxon>Fusobacteriaceae</taxon>
        <taxon>Propionigenium</taxon>
    </lineage>
</organism>
<accession>A0A9W6GPR5</accession>
<dbReference type="RefSeq" id="WP_281837879.1">
    <property type="nucleotide sequence ID" value="NZ_BSDY01000038.1"/>
</dbReference>
<reference evidence="1" key="1">
    <citation type="submission" date="2022-12" db="EMBL/GenBank/DDBJ databases">
        <title>Reference genome sequencing for broad-spectrum identification of bacterial and archaeal isolates by mass spectrometry.</title>
        <authorList>
            <person name="Sekiguchi Y."/>
            <person name="Tourlousse D.M."/>
        </authorList>
    </citation>
    <scope>NUCLEOTIDE SEQUENCE</scope>
    <source>
        <strain evidence="1">10succ1</strain>
    </source>
</reference>
<sequence>MAIKSKEALTEVLQISDVKDFSVNIRATKPKKIPTKTVSLYLEDMEIKDTINQPFLFIILPFFTSKRQRNVNLVYEIANAGIKFGASLSTDDFEGIKNQQPSDFEKNVFYFVLYKFQELLMEKETEGKNYIVFNIEEVIDYLGLKFSMKYYRKMEETLYNLQATTYKIVIRNRKKAGNIIREVYKEPLNLIKYEKIKERNTETNKMKVYYRVKLDERIIEELKRKHYSIFDRHLLNDLRKADRASEKIYQYISMKRFSDDAGEQRIETLATIVPLTTTSRIKKKLKNGKVKEYEVSKMKQVLRRIKKCFDVLVSKGYLLDYRVEEMKDIKSYKFVYSFNPEKDNNCHISSLVESKSIKQIAANAEKPTAAKPAAKGVIGITDDIRKEIQRAKKNIFVSKAWNKRVDNKILKLLKEEGEEYTKNILRILYENLNTDINKTLVSYISGIMKNLKKQQKEALKTEKPAVETREKLERVKIVEETEEAITPEIVEERRDVREDLEEKNTDVSDPISKLLLELYDKMSSEEKSEVREKARKQYLKTTNSKSFNTIHEKIFSTMERIYVLEILRKEKGLA</sequence>
<dbReference type="EMBL" id="BSDY01000038">
    <property type="protein sequence ID" value="GLI58195.1"/>
    <property type="molecule type" value="Genomic_DNA"/>
</dbReference>
<dbReference type="Proteomes" id="UP001144471">
    <property type="component" value="Unassembled WGS sequence"/>
</dbReference>
<evidence type="ECO:0000313" key="1">
    <source>
        <dbReference type="EMBL" id="GLI58195.1"/>
    </source>
</evidence>